<dbReference type="Proteomes" id="UP000663834">
    <property type="component" value="Unassembled WGS sequence"/>
</dbReference>
<dbReference type="InterPro" id="IPR036420">
    <property type="entry name" value="BRCT_dom_sf"/>
</dbReference>
<feature type="domain" description="BRCT" evidence="1">
    <location>
        <begin position="61"/>
        <end position="132"/>
    </location>
</feature>
<sequence length="138" mass="16046">MPSNRIVTLEWLKSSSRIGEWLYFNKFEPKSLLNSNPSLNIYRKYRQQKKSIELFNQCGLIYITSIVHQRQLLLKLITLLGGNITINRNRAQLIVGQSSKILQIIVHPQVNEQWVIDSIKMGKCLPTDDYLIDNDNNC</sequence>
<evidence type="ECO:0000313" key="4">
    <source>
        <dbReference type="Proteomes" id="UP000663834"/>
    </source>
</evidence>
<organism evidence="2 4">
    <name type="scientific">Rotaria magnacalcarata</name>
    <dbReference type="NCBI Taxonomy" id="392030"/>
    <lineage>
        <taxon>Eukaryota</taxon>
        <taxon>Metazoa</taxon>
        <taxon>Spiralia</taxon>
        <taxon>Gnathifera</taxon>
        <taxon>Rotifera</taxon>
        <taxon>Eurotatoria</taxon>
        <taxon>Bdelloidea</taxon>
        <taxon>Philodinida</taxon>
        <taxon>Philodinidae</taxon>
        <taxon>Rotaria</taxon>
    </lineage>
</organism>
<evidence type="ECO:0000313" key="3">
    <source>
        <dbReference type="EMBL" id="CAF3848520.1"/>
    </source>
</evidence>
<evidence type="ECO:0000313" key="2">
    <source>
        <dbReference type="EMBL" id="CAF1313306.1"/>
    </source>
</evidence>
<evidence type="ECO:0000259" key="1">
    <source>
        <dbReference type="PROSITE" id="PS50172"/>
    </source>
</evidence>
<dbReference type="Proteomes" id="UP000676336">
    <property type="component" value="Unassembled WGS sequence"/>
</dbReference>
<reference evidence="2" key="1">
    <citation type="submission" date="2021-02" db="EMBL/GenBank/DDBJ databases">
        <authorList>
            <person name="Nowell W R."/>
        </authorList>
    </citation>
    <scope>NUCLEOTIDE SEQUENCE</scope>
</reference>
<comment type="caution">
    <text evidence="2">The sequence shown here is derived from an EMBL/GenBank/DDBJ whole genome shotgun (WGS) entry which is preliminary data.</text>
</comment>
<gene>
    <name evidence="2" type="ORF">KQP761_LOCUS5365</name>
    <name evidence="3" type="ORF">SMN809_LOCUS3881</name>
</gene>
<dbReference type="AlphaFoldDB" id="A0A815EM04"/>
<protein>
    <recommendedName>
        <fullName evidence="1">BRCT domain-containing protein</fullName>
    </recommendedName>
</protein>
<dbReference type="SUPFAM" id="SSF52113">
    <property type="entry name" value="BRCT domain"/>
    <property type="match status" value="1"/>
</dbReference>
<dbReference type="EMBL" id="CAJOBI010000848">
    <property type="protein sequence ID" value="CAF3848520.1"/>
    <property type="molecule type" value="Genomic_DNA"/>
</dbReference>
<proteinExistence type="predicted"/>
<dbReference type="Gene3D" id="3.40.50.10190">
    <property type="entry name" value="BRCT domain"/>
    <property type="match status" value="1"/>
</dbReference>
<dbReference type="OrthoDB" id="2384350at2759"/>
<name>A0A815EM04_9BILA</name>
<accession>A0A815EM04</accession>
<dbReference type="InterPro" id="IPR001357">
    <property type="entry name" value="BRCT_dom"/>
</dbReference>
<dbReference type="EMBL" id="CAJNOW010001315">
    <property type="protein sequence ID" value="CAF1313306.1"/>
    <property type="molecule type" value="Genomic_DNA"/>
</dbReference>
<dbReference type="PROSITE" id="PS50172">
    <property type="entry name" value="BRCT"/>
    <property type="match status" value="1"/>
</dbReference>